<evidence type="ECO:0000259" key="1">
    <source>
        <dbReference type="Pfam" id="PF03781"/>
    </source>
</evidence>
<organism evidence="2 3">
    <name type="scientific">Kyrpidia tusciae (strain DSM 2912 / NBRC 15312 / T2)</name>
    <name type="common">Bacillus tusciae</name>
    <dbReference type="NCBI Taxonomy" id="562970"/>
    <lineage>
        <taxon>Bacteria</taxon>
        <taxon>Bacillati</taxon>
        <taxon>Bacillota</taxon>
        <taxon>Bacilli</taxon>
        <taxon>Bacillales</taxon>
        <taxon>Alicyclobacillaceae</taxon>
        <taxon>Kyrpidia</taxon>
    </lineage>
</organism>
<dbReference type="eggNOG" id="COG1262">
    <property type="taxonomic scope" value="Bacteria"/>
</dbReference>
<dbReference type="HOGENOM" id="CLU_012431_0_1_9"/>
<dbReference type="Proteomes" id="UP000002368">
    <property type="component" value="Chromosome"/>
</dbReference>
<sequence length="259" mass="29336">MSKSVSSSGMIVIPSGTFRRGSNVSPDEAPVVEVNLSSFAIDITPVTNKQYRVFIKSGGYKTKKYWTEAGWRFVCELGLTHPNYWFDDHWNQDDQPVTGVSWWEALAFATFCGKTLPTEAQWEYACKGTDDRQYPWGNEAPTLEYANFAPDCEPLELNRSSTSVYAHPLNRSYFGCLDMAGNVAEWCLDNASPNYSWDKSRINPVYITSETEDHVVRGGSGLFNEGFMRCSSRDYYPPTLRDNTIGFRCVINLEGDREI</sequence>
<name>D5WPW1_KYRT2</name>
<dbReference type="PANTHER" id="PTHR23150">
    <property type="entry name" value="SULFATASE MODIFYING FACTOR 1, 2"/>
    <property type="match status" value="1"/>
</dbReference>
<accession>D5WPW1</accession>
<dbReference type="Gene3D" id="3.90.1580.10">
    <property type="entry name" value="paralog of FGE (formylglycine-generating enzyme)"/>
    <property type="match status" value="1"/>
</dbReference>
<dbReference type="InterPro" id="IPR051043">
    <property type="entry name" value="Sulfatase_Mod_Factor_Kinase"/>
</dbReference>
<dbReference type="KEGG" id="bts:Btus_1664"/>
<dbReference type="InterPro" id="IPR005532">
    <property type="entry name" value="SUMF_dom"/>
</dbReference>
<proteinExistence type="predicted"/>
<dbReference type="GO" id="GO:0120147">
    <property type="term" value="F:formylglycine-generating oxidase activity"/>
    <property type="evidence" value="ECO:0007669"/>
    <property type="project" value="TreeGrafter"/>
</dbReference>
<dbReference type="SUPFAM" id="SSF56436">
    <property type="entry name" value="C-type lectin-like"/>
    <property type="match status" value="1"/>
</dbReference>
<dbReference type="AlphaFoldDB" id="D5WPW1"/>
<dbReference type="InterPro" id="IPR016187">
    <property type="entry name" value="CTDL_fold"/>
</dbReference>
<reference evidence="2 3" key="1">
    <citation type="journal article" date="2011" name="Stand. Genomic Sci.">
        <title>Complete genome sequence of the thermophilic, hydrogen-oxidizing Bacillus tusciae type strain (T2) and reclassification in the new genus, Kyrpidia gen. nov. as Kyrpidia tusciae comb. nov. and emendation of the family Alicyclobacillaceae da Costa and Rainey, 2010.</title>
        <authorList>
            <person name="Klenk H.P."/>
            <person name="Lapidus A."/>
            <person name="Chertkov O."/>
            <person name="Copeland A."/>
            <person name="Del Rio T.G."/>
            <person name="Nolan M."/>
            <person name="Lucas S."/>
            <person name="Chen F."/>
            <person name="Tice H."/>
            <person name="Cheng J.F."/>
            <person name="Han C."/>
            <person name="Bruce D."/>
            <person name="Goodwin L."/>
            <person name="Pitluck S."/>
            <person name="Pati A."/>
            <person name="Ivanova N."/>
            <person name="Mavromatis K."/>
            <person name="Daum C."/>
            <person name="Chen A."/>
            <person name="Palaniappan K."/>
            <person name="Chang Y.J."/>
            <person name="Land M."/>
            <person name="Hauser L."/>
            <person name="Jeffries C.D."/>
            <person name="Detter J.C."/>
            <person name="Rohde M."/>
            <person name="Abt B."/>
            <person name="Pukall R."/>
            <person name="Goker M."/>
            <person name="Bristow J."/>
            <person name="Markowitz V."/>
            <person name="Hugenholtz P."/>
            <person name="Eisen J.A."/>
        </authorList>
    </citation>
    <scope>NUCLEOTIDE SEQUENCE [LARGE SCALE GENOMIC DNA]</scope>
    <source>
        <strain evidence="2 3">DSM 2912</strain>
    </source>
</reference>
<protein>
    <recommendedName>
        <fullName evidence="1">Sulfatase-modifying factor enzyme-like domain-containing protein</fullName>
    </recommendedName>
</protein>
<gene>
    <name evidence="2" type="ordered locus">Btus_1664</name>
</gene>
<dbReference type="EMBL" id="CP002017">
    <property type="protein sequence ID" value="ADG06370.1"/>
    <property type="molecule type" value="Genomic_DNA"/>
</dbReference>
<feature type="domain" description="Sulfatase-modifying factor enzyme-like" evidence="1">
    <location>
        <begin position="8"/>
        <end position="250"/>
    </location>
</feature>
<dbReference type="RefSeq" id="WP_013075657.1">
    <property type="nucleotide sequence ID" value="NC_014098.1"/>
</dbReference>
<evidence type="ECO:0000313" key="2">
    <source>
        <dbReference type="EMBL" id="ADG06370.1"/>
    </source>
</evidence>
<evidence type="ECO:0000313" key="3">
    <source>
        <dbReference type="Proteomes" id="UP000002368"/>
    </source>
</evidence>
<dbReference type="OrthoDB" id="9768004at2"/>
<dbReference type="STRING" id="562970.Btus_1664"/>
<keyword evidence="3" id="KW-1185">Reference proteome</keyword>
<dbReference type="InterPro" id="IPR042095">
    <property type="entry name" value="SUMF_sf"/>
</dbReference>
<dbReference type="PANTHER" id="PTHR23150:SF19">
    <property type="entry name" value="FORMYLGLYCINE-GENERATING ENZYME"/>
    <property type="match status" value="1"/>
</dbReference>
<dbReference type="Pfam" id="PF03781">
    <property type="entry name" value="FGE-sulfatase"/>
    <property type="match status" value="1"/>
</dbReference>